<feature type="transmembrane region" description="Helical" evidence="1">
    <location>
        <begin position="43"/>
        <end position="64"/>
    </location>
</feature>
<accession>A0ABX6EIX4</accession>
<dbReference type="EMBL" id="CP044328">
    <property type="protein sequence ID" value="QGM94535.1"/>
    <property type="molecule type" value="Genomic_DNA"/>
</dbReference>
<keyword evidence="1" id="KW-1133">Transmembrane helix</keyword>
<dbReference type="InterPro" id="IPR043130">
    <property type="entry name" value="CDP-OH_PTrfase_TM_dom"/>
</dbReference>
<feature type="transmembrane region" description="Helical" evidence="1">
    <location>
        <begin position="163"/>
        <end position="189"/>
    </location>
</feature>
<keyword evidence="1" id="KW-0812">Transmembrane</keyword>
<feature type="transmembrane region" description="Helical" evidence="1">
    <location>
        <begin position="132"/>
        <end position="151"/>
    </location>
</feature>
<proteinExistence type="predicted"/>
<feature type="transmembrane region" description="Helical" evidence="1">
    <location>
        <begin position="195"/>
        <end position="214"/>
    </location>
</feature>
<reference evidence="3" key="1">
    <citation type="submission" date="2019-09" db="EMBL/GenBank/DDBJ databases">
        <title>Isolation and complete genome sequencing of Methylocystis species.</title>
        <authorList>
            <person name="Rumah B.L."/>
            <person name="Stead C.E."/>
            <person name="Stevens B.C."/>
            <person name="Minton N.P."/>
            <person name="Grosse-Honebrink A."/>
            <person name="Zhang Y."/>
        </authorList>
    </citation>
    <scope>NUCLEOTIDE SEQUENCE [LARGE SCALE GENOMIC DNA]</scope>
    <source>
        <strain evidence="3">BRCS1</strain>
    </source>
</reference>
<reference evidence="2 3" key="2">
    <citation type="journal article" date="2021" name="AMB Express">
        <title>Isolation and characterisation of Methylocystis spp. for poly-3-hydroxybutyrate production using waste methane feedstocks.</title>
        <authorList>
            <person name="Rumah B.L."/>
            <person name="Stead C.E."/>
            <person name="Claxton Stevens B.H."/>
            <person name="Minton N.P."/>
            <person name="Grosse-Honebrink A."/>
            <person name="Zhang Y."/>
        </authorList>
    </citation>
    <scope>NUCLEOTIDE SEQUENCE [LARGE SCALE GENOMIC DNA]</scope>
    <source>
        <strain evidence="2 3">BRCS1</strain>
    </source>
</reference>
<dbReference type="Proteomes" id="UP000424673">
    <property type="component" value="Chromosome"/>
</dbReference>
<keyword evidence="3" id="KW-1185">Reference proteome</keyword>
<protein>
    <submittedName>
        <fullName evidence="2">Uncharacterized protein</fullName>
    </submittedName>
</protein>
<evidence type="ECO:0000313" key="3">
    <source>
        <dbReference type="Proteomes" id="UP000424673"/>
    </source>
</evidence>
<keyword evidence="1" id="KW-0472">Membrane</keyword>
<feature type="transmembrane region" description="Helical" evidence="1">
    <location>
        <begin position="76"/>
        <end position="95"/>
    </location>
</feature>
<evidence type="ECO:0000313" key="2">
    <source>
        <dbReference type="EMBL" id="QGM94535.1"/>
    </source>
</evidence>
<evidence type="ECO:0000256" key="1">
    <source>
        <dbReference type="SAM" id="Phobius"/>
    </source>
</evidence>
<name>A0ABX6EIX4_9HYPH</name>
<gene>
    <name evidence="2" type="ORF">F7D13_11140</name>
</gene>
<organism evidence="2 3">
    <name type="scientific">Methylocystis rosea</name>
    <dbReference type="NCBI Taxonomy" id="173366"/>
    <lineage>
        <taxon>Bacteria</taxon>
        <taxon>Pseudomonadati</taxon>
        <taxon>Pseudomonadota</taxon>
        <taxon>Alphaproteobacteria</taxon>
        <taxon>Hyphomicrobiales</taxon>
        <taxon>Methylocystaceae</taxon>
        <taxon>Methylocystis</taxon>
    </lineage>
</organism>
<sequence>MRVMNFGEVANRLFGGSPGRGQSFLYATEQCLVQSMARAAPRWIAPAHLSMIGAGGAALAAAALVGCRSWPELVWLVPPAMFINWFGLTTDLPLARLRGGELPGAGMSHHVSELFSHILLIIAYGFSPFLTLRAAAAVLVCYLLFSSYGYIRAATRHVQQMAYIGLGVTEFRILLAFWPFAAIALGVPASQHDPLPAIDVAVIGLALVAVLGLFGKLFKDGRRIAAASASAAQSSDE</sequence>
<dbReference type="Gene3D" id="1.20.120.1760">
    <property type="match status" value="1"/>
</dbReference>